<evidence type="ECO:0000313" key="4">
    <source>
        <dbReference type="Proteomes" id="UP000076962"/>
    </source>
</evidence>
<keyword evidence="1" id="KW-0732">Signal</keyword>
<proteinExistence type="predicted"/>
<dbReference type="AlphaFoldDB" id="A0A176RSL5"/>
<evidence type="ECO:0000256" key="1">
    <source>
        <dbReference type="SAM" id="SignalP"/>
    </source>
</evidence>
<comment type="caution">
    <text evidence="3">The sequence shown here is derived from an EMBL/GenBank/DDBJ whole genome shotgun (WGS) entry which is preliminary data.</text>
</comment>
<dbReference type="PATRIC" id="fig|1003181.4.peg.7523"/>
<reference evidence="3 4" key="1">
    <citation type="submission" date="2016-05" db="EMBL/GenBank/DDBJ databases">
        <title>Single-cell genome of chain-forming Candidatus Thiomargarita nelsonii and comparison to other large sulfur-oxidizing bacteria.</title>
        <authorList>
            <person name="Winkel M."/>
            <person name="Salman V."/>
            <person name="Woyke T."/>
            <person name="Schulz-Vogt H."/>
            <person name="Richter M."/>
            <person name="Flood B."/>
            <person name="Bailey J."/>
            <person name="Amann R."/>
            <person name="Mussmann M."/>
        </authorList>
    </citation>
    <scope>NUCLEOTIDE SEQUENCE [LARGE SCALE GENOMIC DNA]</scope>
    <source>
        <strain evidence="3 4">THI036</strain>
    </source>
</reference>
<dbReference type="CDD" id="cd16329">
    <property type="entry name" value="LolA_like"/>
    <property type="match status" value="1"/>
</dbReference>
<dbReference type="EMBL" id="LUTY01003114">
    <property type="protein sequence ID" value="OAD18724.1"/>
    <property type="molecule type" value="Genomic_DNA"/>
</dbReference>
<protein>
    <submittedName>
        <fullName evidence="3">Secreted protein containing DUF1329</fullName>
    </submittedName>
</protein>
<evidence type="ECO:0000259" key="2">
    <source>
        <dbReference type="Pfam" id="PF17131"/>
    </source>
</evidence>
<evidence type="ECO:0000313" key="3">
    <source>
        <dbReference type="EMBL" id="OAD18724.1"/>
    </source>
</evidence>
<name>A0A176RSL5_9GAMM</name>
<organism evidence="3 4">
    <name type="scientific">Candidatus Thiomargarita nelsonii</name>
    <dbReference type="NCBI Taxonomy" id="1003181"/>
    <lineage>
        <taxon>Bacteria</taxon>
        <taxon>Pseudomonadati</taxon>
        <taxon>Pseudomonadota</taxon>
        <taxon>Gammaproteobacteria</taxon>
        <taxon>Thiotrichales</taxon>
        <taxon>Thiotrichaceae</taxon>
        <taxon>Thiomargarita</taxon>
    </lineage>
</organism>
<dbReference type="InterPro" id="IPR033399">
    <property type="entry name" value="TP_0789-like"/>
</dbReference>
<feature type="domain" description="Uncharacterized protein TP-0789" evidence="2">
    <location>
        <begin position="84"/>
        <end position="266"/>
    </location>
</feature>
<dbReference type="Gene3D" id="2.50.20.10">
    <property type="entry name" value="Lipoprotein localisation LolA/LolB/LppX"/>
    <property type="match status" value="1"/>
</dbReference>
<sequence>MKKWITLLLSLAPLTLFAESFNLDYLEKIKDPYTKGVAIITFLYSSNFGFHDETVDVTMILKDRSGRQSTRYFQRKYLEDPEGDRTANIFDRPRDVKGTGILTISHGVDDDDVWIYLPVVKRVKRISSHNQSGPFMGSEFAYEEISAWEIEKRSYKYLRDEVFNGHDCFVVETVPLYKNSGYTKQVEWIDKTILRPRKIVFYDRKKTLLKTLEYGNYRQYLGQYWRTHEVFITNHQNGKSTQALFKNYRFRTGLTRRDFTKTSLKRAR</sequence>
<gene>
    <name evidence="3" type="ORF">THIOM_005673</name>
</gene>
<keyword evidence="4" id="KW-1185">Reference proteome</keyword>
<feature type="signal peptide" evidence="1">
    <location>
        <begin position="1"/>
        <end position="18"/>
    </location>
</feature>
<feature type="chain" id="PRO_5008048900" evidence="1">
    <location>
        <begin position="19"/>
        <end position="268"/>
    </location>
</feature>
<dbReference type="Proteomes" id="UP000076962">
    <property type="component" value="Unassembled WGS sequence"/>
</dbReference>
<accession>A0A176RSL5</accession>
<dbReference type="Pfam" id="PF17131">
    <property type="entry name" value="LolA_like"/>
    <property type="match status" value="1"/>
</dbReference>